<evidence type="ECO:0000313" key="5">
    <source>
        <dbReference type="Proteomes" id="UP000184114"/>
    </source>
</evidence>
<evidence type="ECO:0000256" key="2">
    <source>
        <dbReference type="PIRNR" id="PIRNR016661"/>
    </source>
</evidence>
<accession>A0A1M4TTC6</accession>
<keyword evidence="3" id="KW-1133">Transmembrane helix</keyword>
<feature type="transmembrane region" description="Helical" evidence="3">
    <location>
        <begin position="83"/>
        <end position="101"/>
    </location>
</feature>
<keyword evidence="2" id="KW-0813">Transport</keyword>
<dbReference type="PANTHER" id="PTHR34295">
    <property type="entry name" value="BIOTIN TRANSPORTER BIOY"/>
    <property type="match status" value="1"/>
</dbReference>
<comment type="subcellular location">
    <subcellularLocation>
        <location evidence="2">Cell membrane</location>
        <topology evidence="2">Multi-pass membrane protein</topology>
    </subcellularLocation>
</comment>
<evidence type="ECO:0000313" key="4">
    <source>
        <dbReference type="EMBL" id="SHE47645.1"/>
    </source>
</evidence>
<dbReference type="EMBL" id="FQTY01000002">
    <property type="protein sequence ID" value="SHE47645.1"/>
    <property type="molecule type" value="Genomic_DNA"/>
</dbReference>
<comment type="similarity">
    <text evidence="1 2">Belongs to the BioY family.</text>
</comment>
<dbReference type="AlphaFoldDB" id="A0A1M4TTC6"/>
<reference evidence="5" key="1">
    <citation type="submission" date="2016-11" db="EMBL/GenBank/DDBJ databases">
        <authorList>
            <person name="Varghese N."/>
            <person name="Submissions S."/>
        </authorList>
    </citation>
    <scope>NUCLEOTIDE SEQUENCE [LARGE SCALE GENOMIC DNA]</scope>
    <source>
        <strain evidence="5">DSM 18095</strain>
    </source>
</reference>
<dbReference type="Gene3D" id="1.10.1760.20">
    <property type="match status" value="1"/>
</dbReference>
<keyword evidence="3" id="KW-0812">Transmembrane</keyword>
<name>A0A1M4TTC6_9FIRM</name>
<dbReference type="GO" id="GO:0005886">
    <property type="term" value="C:plasma membrane"/>
    <property type="evidence" value="ECO:0007669"/>
    <property type="project" value="UniProtKB-SubCell"/>
</dbReference>
<dbReference type="PIRSF" id="PIRSF016661">
    <property type="entry name" value="BioY"/>
    <property type="match status" value="1"/>
</dbReference>
<dbReference type="PANTHER" id="PTHR34295:SF1">
    <property type="entry name" value="BIOTIN TRANSPORTER BIOY"/>
    <property type="match status" value="1"/>
</dbReference>
<gene>
    <name evidence="4" type="ORF">SAMN02745784_00841</name>
</gene>
<organism evidence="4 5">
    <name type="scientific">Tissierella praeacuta DSM 18095</name>
    <dbReference type="NCBI Taxonomy" id="1123404"/>
    <lineage>
        <taxon>Bacteria</taxon>
        <taxon>Bacillati</taxon>
        <taxon>Bacillota</taxon>
        <taxon>Tissierellia</taxon>
        <taxon>Tissierellales</taxon>
        <taxon>Tissierellaceae</taxon>
        <taxon>Tissierella</taxon>
    </lineage>
</organism>
<feature type="transmembrane region" description="Helical" evidence="3">
    <location>
        <begin position="148"/>
        <end position="173"/>
    </location>
</feature>
<dbReference type="InterPro" id="IPR003784">
    <property type="entry name" value="BioY"/>
</dbReference>
<feature type="transmembrane region" description="Helical" evidence="3">
    <location>
        <begin position="113"/>
        <end position="136"/>
    </location>
</feature>
<dbReference type="RefSeq" id="WP_072973443.1">
    <property type="nucleotide sequence ID" value="NZ_FQTY01000002.1"/>
</dbReference>
<evidence type="ECO:0000256" key="3">
    <source>
        <dbReference type="SAM" id="Phobius"/>
    </source>
</evidence>
<dbReference type="Proteomes" id="UP000184114">
    <property type="component" value="Unassembled WGS sequence"/>
</dbReference>
<dbReference type="STRING" id="1123404.SAMN02745784_00841"/>
<dbReference type="Pfam" id="PF02632">
    <property type="entry name" value="BioY"/>
    <property type="match status" value="1"/>
</dbReference>
<dbReference type="GO" id="GO:0015225">
    <property type="term" value="F:biotin transmembrane transporter activity"/>
    <property type="evidence" value="ECO:0007669"/>
    <property type="project" value="UniProtKB-UniRule"/>
</dbReference>
<feature type="transmembrane region" description="Helical" evidence="3">
    <location>
        <begin position="57"/>
        <end position="77"/>
    </location>
</feature>
<sequence>MKISTKEMTLAAMFTGLTAMGAFISIPLGEVPITLQTLFVILSGLILGPKLGALSQIVYTILGLVGIPIFAGFSGGFQTVMKPSFGFIIGFIFAAYIVGKISHHGNELSQKKIWIASLVGSIVIYLFGLPYMYYILNMVMGKGLSFQTIIKIGCIIFLPGDFIKFIISSIIAIKALPILNKKGLSLD</sequence>
<evidence type="ECO:0000256" key="1">
    <source>
        <dbReference type="ARBA" id="ARBA00010692"/>
    </source>
</evidence>
<keyword evidence="2 3" id="KW-0472">Membrane</keyword>
<proteinExistence type="inferred from homology"/>
<keyword evidence="5" id="KW-1185">Reference proteome</keyword>
<keyword evidence="2" id="KW-1003">Cell membrane</keyword>
<dbReference type="GeneID" id="90996316"/>
<protein>
    <recommendedName>
        <fullName evidence="2">Biotin transporter</fullName>
    </recommendedName>
</protein>